<evidence type="ECO:0000259" key="8">
    <source>
        <dbReference type="Pfam" id="PF12698"/>
    </source>
</evidence>
<dbReference type="NCBIfam" id="TIGR03062">
    <property type="entry name" value="pip_yhgE_Cterm"/>
    <property type="match status" value="1"/>
</dbReference>
<proteinExistence type="predicted"/>
<dbReference type="NCBIfam" id="TIGR03061">
    <property type="entry name" value="pip_yhgE_Nterm"/>
    <property type="match status" value="1"/>
</dbReference>
<dbReference type="Proteomes" id="UP000325295">
    <property type="component" value="Chromosome"/>
</dbReference>
<feature type="region of interest" description="Disordered" evidence="5">
    <location>
        <begin position="801"/>
        <end position="820"/>
    </location>
</feature>
<feature type="transmembrane region" description="Helical" evidence="6">
    <location>
        <begin position="12"/>
        <end position="34"/>
    </location>
</feature>
<dbReference type="NCBIfam" id="TIGR03057">
    <property type="entry name" value="xxxLxxG_by_4"/>
    <property type="match status" value="5"/>
</dbReference>
<dbReference type="EMBL" id="CP043939">
    <property type="protein sequence ID" value="QER68337.1"/>
    <property type="molecule type" value="Genomic_DNA"/>
</dbReference>
<dbReference type="InterPro" id="IPR022703">
    <property type="entry name" value="DUF3533"/>
</dbReference>
<accession>A0A5P1X7U0</accession>
<dbReference type="KEGG" id="lnn:F0161_02735"/>
<dbReference type="Gene3D" id="1.10.287.950">
    <property type="entry name" value="Methyl-accepting chemotaxis protein"/>
    <property type="match status" value="1"/>
</dbReference>
<dbReference type="InterPro" id="IPR013525">
    <property type="entry name" value="ABC2_TM"/>
</dbReference>
<dbReference type="GO" id="GO:0016020">
    <property type="term" value="C:membrane"/>
    <property type="evidence" value="ECO:0007669"/>
    <property type="project" value="UniProtKB-SubCell"/>
</dbReference>
<keyword evidence="4 6" id="KW-0472">Membrane</keyword>
<dbReference type="PANTHER" id="PTHR43077">
    <property type="entry name" value="TRANSPORT PERMEASE YVFS-RELATED"/>
    <property type="match status" value="1"/>
</dbReference>
<dbReference type="Gene3D" id="3.40.1710.10">
    <property type="entry name" value="abc type-2 transporter like domain"/>
    <property type="match status" value="1"/>
</dbReference>
<feature type="transmembrane region" description="Helical" evidence="6">
    <location>
        <begin position="677"/>
        <end position="701"/>
    </location>
</feature>
<feature type="transmembrane region" description="Helical" evidence="6">
    <location>
        <begin position="767"/>
        <end position="788"/>
    </location>
</feature>
<dbReference type="InterPro" id="IPR023908">
    <property type="entry name" value="xxxLxxG_rpt"/>
</dbReference>
<dbReference type="GO" id="GO:0140359">
    <property type="term" value="F:ABC-type transporter activity"/>
    <property type="evidence" value="ECO:0007669"/>
    <property type="project" value="InterPro"/>
</dbReference>
<evidence type="ECO:0000313" key="9">
    <source>
        <dbReference type="EMBL" id="QER68337.1"/>
    </source>
</evidence>
<feature type="compositionally biased region" description="Basic and acidic residues" evidence="5">
    <location>
        <begin position="811"/>
        <end position="820"/>
    </location>
</feature>
<evidence type="ECO:0000256" key="1">
    <source>
        <dbReference type="ARBA" id="ARBA00004141"/>
    </source>
</evidence>
<feature type="transmembrane region" description="Helical" evidence="6">
    <location>
        <begin position="649"/>
        <end position="671"/>
    </location>
</feature>
<evidence type="ECO:0000256" key="2">
    <source>
        <dbReference type="ARBA" id="ARBA00022692"/>
    </source>
</evidence>
<evidence type="ECO:0000256" key="3">
    <source>
        <dbReference type="ARBA" id="ARBA00022989"/>
    </source>
</evidence>
<feature type="transmembrane region" description="Helical" evidence="6">
    <location>
        <begin position="609"/>
        <end position="629"/>
    </location>
</feature>
<feature type="domain" description="ABC-2 type transporter transmembrane" evidence="8">
    <location>
        <begin position="469"/>
        <end position="783"/>
    </location>
</feature>
<reference evidence="9 10" key="1">
    <citation type="submission" date="2019-09" db="EMBL/GenBank/DDBJ databases">
        <title>Complete Genome Sequence of Lactobacillus nenjiangensis SH-Y15, isolated from sauerkraut.</title>
        <authorList>
            <person name="Yang H."/>
        </authorList>
    </citation>
    <scope>NUCLEOTIDE SEQUENCE [LARGE SCALE GENOMIC DNA]</scope>
    <source>
        <strain evidence="9 10">SH-Y15</strain>
    </source>
</reference>
<dbReference type="AlphaFoldDB" id="A0A5P1X7U0"/>
<comment type="subcellular location">
    <subcellularLocation>
        <location evidence="1">Membrane</location>
        <topology evidence="1">Multi-pass membrane protein</topology>
    </subcellularLocation>
</comment>
<gene>
    <name evidence="9" type="ORF">F0161_02735</name>
</gene>
<organism evidence="9 10">
    <name type="scientific">Paucilactobacillus nenjiangensis</name>
    <dbReference type="NCBI Taxonomy" id="1296540"/>
    <lineage>
        <taxon>Bacteria</taxon>
        <taxon>Bacillati</taxon>
        <taxon>Bacillota</taxon>
        <taxon>Bacilli</taxon>
        <taxon>Lactobacillales</taxon>
        <taxon>Lactobacillaceae</taxon>
        <taxon>Paucilactobacillus</taxon>
    </lineage>
</organism>
<sequence length="820" mass="86447">MIKNEWKFIGKNRLIALSVFAICFIPLLYSVFFLKSVWDPYGDTQNLPIAVVNQDQGVTYAGKKLHVGADTEAKLKKNHSLGWDFVSAKKAHEGLKDRKYYTVVTIPKNFSKNAASVLDSHPKKMNLKYETNDSLNYIGEVMSSVGMTTLDKSIRTAVTNAYASTMLGEVKTLGKGLKSASTGAVQLDDGLVTMTDGVKQYTVAVSTVNDGVQTLKTSVSALPSAASQLSTGSNTLASGISQYTAGVSSANTGAGQLAAGTNTLNSSVSSSMGALTNSSLFSMLNGLNVSDISQKAANVSSTLNNSSTTDALNTLTSSDTQTAFSKLSGLASSMSTMQTELSAVNTALTQYLTKIGSNSTTSAKDATTVLQDSSNTLSTTSQAKLAEIISLQKDNGTQIESTQKTLTALSTKLTGVTDTVNSIAPQLTKVQALQSQLPQLESTLTDAKSLMNDVTPIMSALNDPSTQATLNSLPGQISTLESGISQLNNGAQTLYAGTTTLNNNSSALNSGANTLSTALGQLNTQVPTLVSGVNQLADGTSTLNGKSAELVSGADKLSSGSGTLAKALKSGSKTVNGIHTSKNTAKMFADPTKLSHKKYSTVPNYGHALAPYVLSVALYVGAIVFNFAFPIRKVSMRGKSSTAWFMSKVTVGAFVAIASAVIESGLIIAFGLQVDHIGTFFLTTTIFSLTSMYLVMFLAMAFDNPGRLISMVILMLQLGGSGGTFPMEVTNSFFNAIHPYLPMTYSILGLRQAITSGLGNGVVTHSILVLILIAAISLALLWLSMFLLQQKWHAMAWKDDKDPEGSSALDDNQKLQDIEK</sequence>
<evidence type="ECO:0000259" key="7">
    <source>
        <dbReference type="Pfam" id="PF12051"/>
    </source>
</evidence>
<dbReference type="Pfam" id="PF12051">
    <property type="entry name" value="DUF3533"/>
    <property type="match status" value="1"/>
</dbReference>
<name>A0A5P1X7U0_9LACO</name>
<keyword evidence="10" id="KW-1185">Reference proteome</keyword>
<dbReference type="Pfam" id="PF12698">
    <property type="entry name" value="ABC2_membrane_3"/>
    <property type="match status" value="1"/>
</dbReference>
<feature type="transmembrane region" description="Helical" evidence="6">
    <location>
        <begin position="708"/>
        <end position="725"/>
    </location>
</feature>
<dbReference type="OrthoDB" id="9811483at2"/>
<evidence type="ECO:0000256" key="5">
    <source>
        <dbReference type="SAM" id="MobiDB-lite"/>
    </source>
</evidence>
<feature type="domain" description="DUF3533" evidence="7">
    <location>
        <begin position="17"/>
        <end position="164"/>
    </location>
</feature>
<dbReference type="InterPro" id="IPR017501">
    <property type="entry name" value="Phage_infect_YhgE_C"/>
</dbReference>
<dbReference type="InterPro" id="IPR017500">
    <property type="entry name" value="Phage_infect_YhgE_N"/>
</dbReference>
<evidence type="ECO:0000313" key="10">
    <source>
        <dbReference type="Proteomes" id="UP000325295"/>
    </source>
</evidence>
<keyword evidence="2 6" id="KW-0812">Transmembrane</keyword>
<dbReference type="InterPro" id="IPR051328">
    <property type="entry name" value="T7SS_ABC-Transporter"/>
</dbReference>
<dbReference type="PANTHER" id="PTHR43077:SF5">
    <property type="entry name" value="PHAGE INFECTION PROTEIN"/>
    <property type="match status" value="1"/>
</dbReference>
<protein>
    <submittedName>
        <fullName evidence="9">YhgE/Pip domain-containing protein</fullName>
    </submittedName>
</protein>
<evidence type="ECO:0000256" key="4">
    <source>
        <dbReference type="ARBA" id="ARBA00023136"/>
    </source>
</evidence>
<evidence type="ECO:0000256" key="6">
    <source>
        <dbReference type="SAM" id="Phobius"/>
    </source>
</evidence>
<keyword evidence="3 6" id="KW-1133">Transmembrane helix</keyword>